<evidence type="ECO:0000256" key="3">
    <source>
        <dbReference type="ARBA" id="ARBA00022759"/>
    </source>
</evidence>
<proteinExistence type="predicted"/>
<keyword evidence="4" id="KW-0378">Hydrolase</keyword>
<evidence type="ECO:0000313" key="7">
    <source>
        <dbReference type="EMBL" id="EGK58598.1"/>
    </source>
</evidence>
<dbReference type="EMBL" id="AFHQ01000044">
    <property type="protein sequence ID" value="EGK58598.1"/>
    <property type="molecule type" value="Genomic_DNA"/>
</dbReference>
<keyword evidence="8" id="KW-1185">Reference proteome</keyword>
<evidence type="ECO:0000256" key="6">
    <source>
        <dbReference type="ARBA" id="ARBA00023118"/>
    </source>
</evidence>
<keyword evidence="5" id="KW-0460">Magnesium</keyword>
<reference evidence="7 8" key="1">
    <citation type="submission" date="2011-04" db="EMBL/GenBank/DDBJ databases">
        <authorList>
            <person name="Muzny D."/>
            <person name="Qin X."/>
            <person name="Deng J."/>
            <person name="Jiang H."/>
            <person name="Liu Y."/>
            <person name="Qu J."/>
            <person name="Song X.-Z."/>
            <person name="Zhang L."/>
            <person name="Thornton R."/>
            <person name="Coyle M."/>
            <person name="Francisco L."/>
            <person name="Jackson L."/>
            <person name="Javaid M."/>
            <person name="Korchina V."/>
            <person name="Kovar C."/>
            <person name="Mata R."/>
            <person name="Mathew T."/>
            <person name="Ngo R."/>
            <person name="Nguyen L."/>
            <person name="Nguyen N."/>
            <person name="Okwuonu G."/>
            <person name="Ongeri F."/>
            <person name="Pham C."/>
            <person name="Simmons D."/>
            <person name="Wilczek-Boney K."/>
            <person name="Hale W."/>
            <person name="Jakkamsetti A."/>
            <person name="Pham P."/>
            <person name="Ruth R."/>
            <person name="San Lucas F."/>
            <person name="Warren J."/>
            <person name="Zhang J."/>
            <person name="Zhao Z."/>
            <person name="Zhou C."/>
            <person name="Zhu D."/>
            <person name="Lee S."/>
            <person name="Bess C."/>
            <person name="Blankenburg K."/>
            <person name="Forbes L."/>
            <person name="Fu Q."/>
            <person name="Gubbala S."/>
            <person name="Hirani K."/>
            <person name="Jayaseelan J.C."/>
            <person name="Lara F."/>
            <person name="Munidasa M."/>
            <person name="Palculict T."/>
            <person name="Patil S."/>
            <person name="Pu L.-L."/>
            <person name="Saada N."/>
            <person name="Tang L."/>
            <person name="Weissenberger G."/>
            <person name="Zhu Y."/>
            <person name="Hemphill L."/>
            <person name="Shang Y."/>
            <person name="Youmans B."/>
            <person name="Ayvaz T."/>
            <person name="Ross M."/>
            <person name="Santibanez J."/>
            <person name="Aqrawi P."/>
            <person name="Gross S."/>
            <person name="Joshi V."/>
            <person name="Fowler G."/>
            <person name="Nazareth L."/>
            <person name="Reid J."/>
            <person name="Worley K."/>
            <person name="Petrosino J."/>
            <person name="Highlander S."/>
            <person name="Gibbs R."/>
        </authorList>
    </citation>
    <scope>NUCLEOTIDE SEQUENCE [LARGE SCALE GENOMIC DNA]</scope>
    <source>
        <strain evidence="7 8">DSM 2778</strain>
    </source>
</reference>
<dbReference type="STRING" id="888060.HMPREF9081_1904"/>
<evidence type="ECO:0000256" key="1">
    <source>
        <dbReference type="ARBA" id="ARBA00022722"/>
    </source>
</evidence>
<evidence type="ECO:0000313" key="8">
    <source>
        <dbReference type="Proteomes" id="UP000004067"/>
    </source>
</evidence>
<organism evidence="7 8">
    <name type="scientific">Centipeda periodontii DSM 2778</name>
    <dbReference type="NCBI Taxonomy" id="888060"/>
    <lineage>
        <taxon>Bacteria</taxon>
        <taxon>Bacillati</taxon>
        <taxon>Bacillota</taxon>
        <taxon>Negativicutes</taxon>
        <taxon>Selenomonadales</taxon>
        <taxon>Selenomonadaceae</taxon>
        <taxon>Centipeda</taxon>
    </lineage>
</organism>
<gene>
    <name evidence="7" type="primary">cas2-2</name>
    <name evidence="7" type="ORF">HMPREF9081_1904</name>
</gene>
<name>F5RNT3_9FIRM</name>
<dbReference type="HOGENOM" id="CLU_161124_5_0_9"/>
<dbReference type="Proteomes" id="UP000004067">
    <property type="component" value="Unassembled WGS sequence"/>
</dbReference>
<protein>
    <submittedName>
        <fullName evidence="7">CRISPR-associated protein cas2</fullName>
    </submittedName>
</protein>
<dbReference type="eggNOG" id="COG1343">
    <property type="taxonomic scope" value="Bacteria"/>
</dbReference>
<keyword evidence="1" id="KW-0540">Nuclease</keyword>
<keyword evidence="2" id="KW-0479">Metal-binding</keyword>
<dbReference type="CDD" id="cd09725">
    <property type="entry name" value="Cas2_I_II_III"/>
    <property type="match status" value="1"/>
</dbReference>
<evidence type="ECO:0000256" key="4">
    <source>
        <dbReference type="ARBA" id="ARBA00022801"/>
    </source>
</evidence>
<sequence length="46" mass="5333">MELALLDIIDLQEDSLRFYYLGKDKGPKVKHYGTKESYDLESAIII</sequence>
<keyword evidence="3" id="KW-0255">Endonuclease</keyword>
<dbReference type="SUPFAM" id="SSF143430">
    <property type="entry name" value="TTP0101/SSO1404-like"/>
    <property type="match status" value="1"/>
</dbReference>
<dbReference type="InterPro" id="IPR021127">
    <property type="entry name" value="CRISPR_associated_Cas2"/>
</dbReference>
<dbReference type="GO" id="GO:0004521">
    <property type="term" value="F:RNA endonuclease activity"/>
    <property type="evidence" value="ECO:0007669"/>
    <property type="project" value="InterPro"/>
</dbReference>
<accession>F5RNT3</accession>
<dbReference type="Gene3D" id="3.30.70.240">
    <property type="match status" value="1"/>
</dbReference>
<evidence type="ECO:0000256" key="5">
    <source>
        <dbReference type="ARBA" id="ARBA00022842"/>
    </source>
</evidence>
<dbReference type="AlphaFoldDB" id="F5RNT3"/>
<keyword evidence="6" id="KW-0051">Antiviral defense</keyword>
<evidence type="ECO:0000256" key="2">
    <source>
        <dbReference type="ARBA" id="ARBA00022723"/>
    </source>
</evidence>
<dbReference type="GO" id="GO:0043571">
    <property type="term" value="P:maintenance of CRISPR repeat elements"/>
    <property type="evidence" value="ECO:0007669"/>
    <property type="project" value="InterPro"/>
</dbReference>
<comment type="caution">
    <text evidence="7">The sequence shown here is derived from an EMBL/GenBank/DDBJ whole genome shotgun (WGS) entry which is preliminary data.</text>
</comment>